<name>A0ABU0GVP4_9BACL</name>
<proteinExistence type="predicted"/>
<keyword evidence="2" id="KW-1185">Reference proteome</keyword>
<evidence type="ECO:0000313" key="2">
    <source>
        <dbReference type="Proteomes" id="UP001241988"/>
    </source>
</evidence>
<protein>
    <submittedName>
        <fullName evidence="1">Uncharacterized protein</fullName>
    </submittedName>
</protein>
<accession>A0ABU0GVP4</accession>
<reference evidence="1 2" key="1">
    <citation type="submission" date="2023-07" db="EMBL/GenBank/DDBJ databases">
        <title>Genomic Encyclopedia of Type Strains, Phase IV (KMG-IV): sequencing the most valuable type-strain genomes for metagenomic binning, comparative biology and taxonomic classification.</title>
        <authorList>
            <person name="Goeker M."/>
        </authorList>
    </citation>
    <scope>NUCLEOTIDE SEQUENCE [LARGE SCALE GENOMIC DNA]</scope>
    <source>
        <strain evidence="1 2">DSM 16419</strain>
    </source>
</reference>
<evidence type="ECO:0000313" key="1">
    <source>
        <dbReference type="EMBL" id="MDQ0429417.1"/>
    </source>
</evidence>
<dbReference type="RefSeq" id="WP_308787500.1">
    <property type="nucleotide sequence ID" value="NZ_JAUSWB010000005.1"/>
</dbReference>
<dbReference type="Proteomes" id="UP001241988">
    <property type="component" value="Unassembled WGS sequence"/>
</dbReference>
<dbReference type="EMBL" id="JAUSWB010000005">
    <property type="protein sequence ID" value="MDQ0429417.1"/>
    <property type="molecule type" value="Genomic_DNA"/>
</dbReference>
<sequence length="194" mass="22749">MPFEENIIIMKEKSKVAASQEKHANQFSPDSKYPNLKLFYPGKLQNQGDYKLEFYSTPLTHPDIVRAIYEFTLRGHGQFIANFLVDIYKNGLKSTHNSNHQIVINKLTIDMDEFKHLVYWIVLQEDINFPRPTYKGVNMPFWRYIEGIMAAEHPNLINLDQVIRRTNNYGAPPPQPFTHANLNPYLRKSIEQIR</sequence>
<organism evidence="1 2">
    <name type="scientific">Planomicrobium stackebrandtii</name>
    <dbReference type="NCBI Taxonomy" id="253160"/>
    <lineage>
        <taxon>Bacteria</taxon>
        <taxon>Bacillati</taxon>
        <taxon>Bacillota</taxon>
        <taxon>Bacilli</taxon>
        <taxon>Bacillales</taxon>
        <taxon>Caryophanaceae</taxon>
        <taxon>Planomicrobium</taxon>
    </lineage>
</organism>
<comment type="caution">
    <text evidence="1">The sequence shown here is derived from an EMBL/GenBank/DDBJ whole genome shotgun (WGS) entry which is preliminary data.</text>
</comment>
<gene>
    <name evidence="1" type="ORF">QOZ98_002245</name>
</gene>